<sequence length="428" mass="46376">MKNHIIVWMAQGKAAVDLPYWGDIISKKIPASEYFLPVFSALFEKYNLPVWYASEYKSVGSSWSPDEIKSGLHCVYRIIFQQDREIPKGLVEEIKLIPSVKKVEAIGIGVTDIPQISEPMGFRRNPSETIFLNEAHAFSSGHPDITIAVLDTGVDHNHSELSEVLLPGMDFVDILDGADKFIGDYLHLDDEPFDEVGHGTHVCGILCAKGIKMNKGVVPRCKILPVRVLGSLKKGNALVGAGLKGNINNGIKWAVDQGVDVINMSLGIKNEGGGLPHEEVIKYALSKGVTIVAASGNDGNKDLYYPGALPGVIAVGAVDEKDQVAGFSTYGHHVSFVAPGANIISSFPGNKYSLSSGTSQASPFVAGAIALLKSYAFNLGVQLKDNQVKYILKHTADRLDHRIKDIKSGYGRINLLDAIKLLQFKLSI</sequence>
<evidence type="ECO:0000256" key="3">
    <source>
        <dbReference type="ARBA" id="ARBA00022801"/>
    </source>
</evidence>
<dbReference type="PROSITE" id="PS00137">
    <property type="entry name" value="SUBTILASE_HIS"/>
    <property type="match status" value="1"/>
</dbReference>
<evidence type="ECO:0000259" key="7">
    <source>
        <dbReference type="Pfam" id="PF00082"/>
    </source>
</evidence>
<evidence type="ECO:0000256" key="4">
    <source>
        <dbReference type="ARBA" id="ARBA00022825"/>
    </source>
</evidence>
<dbReference type="InterPro" id="IPR023828">
    <property type="entry name" value="Peptidase_S8_Ser-AS"/>
</dbReference>
<gene>
    <name evidence="8" type="ORF">SAMN05444412_10864</name>
</gene>
<comment type="caution">
    <text evidence="8">The sequence shown here is derived from an EMBL/GenBank/DDBJ whole genome shotgun (WGS) entry which is preliminary data.</text>
</comment>
<dbReference type="PROSITE" id="PS00136">
    <property type="entry name" value="SUBTILASE_ASP"/>
    <property type="match status" value="1"/>
</dbReference>
<dbReference type="InterPro" id="IPR000209">
    <property type="entry name" value="Peptidase_S8/S53_dom"/>
</dbReference>
<dbReference type="Proteomes" id="UP000199663">
    <property type="component" value="Unassembled WGS sequence"/>
</dbReference>
<dbReference type="EMBL" id="FNQC01000008">
    <property type="protein sequence ID" value="SDZ23887.1"/>
    <property type="molecule type" value="Genomic_DNA"/>
</dbReference>
<keyword evidence="4 5" id="KW-0720">Serine protease</keyword>
<dbReference type="PANTHER" id="PTHR43399">
    <property type="entry name" value="SUBTILISIN-RELATED"/>
    <property type="match status" value="1"/>
</dbReference>
<comment type="similarity">
    <text evidence="1 5 6">Belongs to the peptidase S8 family.</text>
</comment>
<keyword evidence="9" id="KW-1185">Reference proteome</keyword>
<dbReference type="PROSITE" id="PS00138">
    <property type="entry name" value="SUBTILASE_SER"/>
    <property type="match status" value="1"/>
</dbReference>
<protein>
    <submittedName>
        <fullName evidence="8">Subtilase family protein</fullName>
    </submittedName>
</protein>
<dbReference type="InterPro" id="IPR036852">
    <property type="entry name" value="Peptidase_S8/S53_dom_sf"/>
</dbReference>
<reference evidence="8 9" key="1">
    <citation type="submission" date="2016-10" db="EMBL/GenBank/DDBJ databases">
        <authorList>
            <person name="Varghese N."/>
            <person name="Submissions S."/>
        </authorList>
    </citation>
    <scope>NUCLEOTIDE SEQUENCE [LARGE SCALE GENOMIC DNA]</scope>
    <source>
        <strain evidence="8 9">DSM 17997</strain>
    </source>
</reference>
<dbReference type="InterPro" id="IPR023827">
    <property type="entry name" value="Peptidase_S8_Asp-AS"/>
</dbReference>
<dbReference type="PROSITE" id="PS51892">
    <property type="entry name" value="SUBTILASE"/>
    <property type="match status" value="1"/>
</dbReference>
<evidence type="ECO:0000256" key="2">
    <source>
        <dbReference type="ARBA" id="ARBA00022670"/>
    </source>
</evidence>
<dbReference type="SUPFAM" id="SSF52743">
    <property type="entry name" value="Subtilisin-like"/>
    <property type="match status" value="1"/>
</dbReference>
<feature type="active site" description="Charge relay system" evidence="5">
    <location>
        <position position="151"/>
    </location>
</feature>
<dbReference type="RefSeq" id="WP_019598227.1">
    <property type="nucleotide sequence ID" value="NZ_FNQC01000008.1"/>
</dbReference>
<dbReference type="InterPro" id="IPR015500">
    <property type="entry name" value="Peptidase_S8_subtilisin-rel"/>
</dbReference>
<evidence type="ECO:0000313" key="8">
    <source>
        <dbReference type="EMBL" id="SDZ23887.1"/>
    </source>
</evidence>
<dbReference type="PANTHER" id="PTHR43399:SF4">
    <property type="entry name" value="CELL WALL-ASSOCIATED PROTEASE"/>
    <property type="match status" value="1"/>
</dbReference>
<evidence type="ECO:0000256" key="5">
    <source>
        <dbReference type="PROSITE-ProRule" id="PRU01240"/>
    </source>
</evidence>
<keyword evidence="2 5" id="KW-0645">Protease</keyword>
<keyword evidence="3 5" id="KW-0378">Hydrolase</keyword>
<dbReference type="Pfam" id="PF00082">
    <property type="entry name" value="Peptidase_S8"/>
    <property type="match status" value="1"/>
</dbReference>
<organism evidence="8 9">
    <name type="scientific">Rhodonellum ikkaensis</name>
    <dbReference type="NCBI Taxonomy" id="336829"/>
    <lineage>
        <taxon>Bacteria</taxon>
        <taxon>Pseudomonadati</taxon>
        <taxon>Bacteroidota</taxon>
        <taxon>Cytophagia</taxon>
        <taxon>Cytophagales</taxon>
        <taxon>Cytophagaceae</taxon>
        <taxon>Rhodonellum</taxon>
    </lineage>
</organism>
<dbReference type="PRINTS" id="PR00723">
    <property type="entry name" value="SUBTILISIN"/>
</dbReference>
<accession>A0A1H3RDX2</accession>
<feature type="active site" description="Charge relay system" evidence="5">
    <location>
        <position position="198"/>
    </location>
</feature>
<dbReference type="Gene3D" id="3.40.50.200">
    <property type="entry name" value="Peptidase S8/S53 domain"/>
    <property type="match status" value="1"/>
</dbReference>
<name>A0A1H3RDX2_9BACT</name>
<evidence type="ECO:0000256" key="6">
    <source>
        <dbReference type="RuleBase" id="RU003355"/>
    </source>
</evidence>
<evidence type="ECO:0000256" key="1">
    <source>
        <dbReference type="ARBA" id="ARBA00011073"/>
    </source>
</evidence>
<feature type="active site" description="Charge relay system" evidence="5">
    <location>
        <position position="359"/>
    </location>
</feature>
<dbReference type="InterPro" id="IPR051048">
    <property type="entry name" value="Peptidase_S8/S53_subtilisin"/>
</dbReference>
<dbReference type="InterPro" id="IPR022398">
    <property type="entry name" value="Peptidase_S8_His-AS"/>
</dbReference>
<evidence type="ECO:0000313" key="9">
    <source>
        <dbReference type="Proteomes" id="UP000199663"/>
    </source>
</evidence>
<proteinExistence type="inferred from homology"/>
<feature type="domain" description="Peptidase S8/S53" evidence="7">
    <location>
        <begin position="144"/>
        <end position="411"/>
    </location>
</feature>